<accession>A0A225UVW9</accession>
<feature type="region of interest" description="Disordered" evidence="2">
    <location>
        <begin position="101"/>
        <end position="132"/>
    </location>
</feature>
<sequence>RVEGYADADIADVVRTVVSDHGRRALPSDFPSVTWIAMFKRENDFMDVDDLVRGRSRTTSGKLPSQRQQQENYIRSYELEQQQYELEAQQHRGDQLRYRNYRQPAAPPPMHSPIPSRDSFSWEDANDLDGGDNAQQQRLRYYQPKNARNFHRSPSAGSSNDRSGHSESNASDQYYRKSNLVPAKVWDAAMEDVAIRGMSLRNAAKAHGVHFAALHRRLKKRQQQKLNMPCEPNYIPFEDEAGVVRVIHARADMGVLLTFTELVDLLKRTALKHHPDLPDDIANALVCKFQSRVEQSVRHLITDWPNTVLYRLRATSDDDKNEMTTNVAADPGKSRLPSIISESVGERGSMSSTGSCSSLSPHPQSIPAFPVMHKSPVGAAPPPIWSNNKDNDSNGSNGTTVESGSSNNNGENENTAAATVSPTDESETNPPCVIFRL</sequence>
<protein>
    <submittedName>
        <fullName evidence="3">DNA-binding protein</fullName>
    </submittedName>
</protein>
<evidence type="ECO:0000313" key="4">
    <source>
        <dbReference type="Proteomes" id="UP000198211"/>
    </source>
</evidence>
<evidence type="ECO:0000313" key="3">
    <source>
        <dbReference type="EMBL" id="OWY97224.1"/>
    </source>
</evidence>
<feature type="compositionally biased region" description="Polar residues" evidence="2">
    <location>
        <begin position="155"/>
        <end position="172"/>
    </location>
</feature>
<proteinExistence type="predicted"/>
<evidence type="ECO:0000256" key="1">
    <source>
        <dbReference type="SAM" id="Coils"/>
    </source>
</evidence>
<feature type="compositionally biased region" description="Low complexity" evidence="2">
    <location>
        <begin position="349"/>
        <end position="360"/>
    </location>
</feature>
<gene>
    <name evidence="3" type="ORF">PHMEG_00032303</name>
</gene>
<organism evidence="3 4">
    <name type="scientific">Phytophthora megakarya</name>
    <dbReference type="NCBI Taxonomy" id="4795"/>
    <lineage>
        <taxon>Eukaryota</taxon>
        <taxon>Sar</taxon>
        <taxon>Stramenopiles</taxon>
        <taxon>Oomycota</taxon>
        <taxon>Peronosporomycetes</taxon>
        <taxon>Peronosporales</taxon>
        <taxon>Peronosporaceae</taxon>
        <taxon>Phytophthora</taxon>
    </lineage>
</organism>
<feature type="coiled-coil region" evidence="1">
    <location>
        <begin position="67"/>
        <end position="94"/>
    </location>
</feature>
<dbReference type="EMBL" id="NBNE01010706">
    <property type="protein sequence ID" value="OWY97224.1"/>
    <property type="molecule type" value="Genomic_DNA"/>
</dbReference>
<comment type="caution">
    <text evidence="3">The sequence shown here is derived from an EMBL/GenBank/DDBJ whole genome shotgun (WGS) entry which is preliminary data.</text>
</comment>
<feature type="region of interest" description="Disordered" evidence="2">
    <location>
        <begin position="343"/>
        <end position="437"/>
    </location>
</feature>
<keyword evidence="1" id="KW-0175">Coiled coil</keyword>
<dbReference type="AlphaFoldDB" id="A0A225UVW9"/>
<keyword evidence="4" id="KW-1185">Reference proteome</keyword>
<keyword evidence="3" id="KW-0238">DNA-binding</keyword>
<feature type="region of interest" description="Disordered" evidence="2">
    <location>
        <begin position="145"/>
        <end position="173"/>
    </location>
</feature>
<dbReference type="Proteomes" id="UP000198211">
    <property type="component" value="Unassembled WGS sequence"/>
</dbReference>
<evidence type="ECO:0000256" key="2">
    <source>
        <dbReference type="SAM" id="MobiDB-lite"/>
    </source>
</evidence>
<name>A0A225UVW9_9STRA</name>
<feature type="compositionally biased region" description="Low complexity" evidence="2">
    <location>
        <begin position="393"/>
        <end position="420"/>
    </location>
</feature>
<dbReference type="OrthoDB" id="166044at2759"/>
<feature type="non-terminal residue" evidence="3">
    <location>
        <position position="1"/>
    </location>
</feature>
<dbReference type="GO" id="GO:0003677">
    <property type="term" value="F:DNA binding"/>
    <property type="evidence" value="ECO:0007669"/>
    <property type="project" value="UniProtKB-KW"/>
</dbReference>
<reference evidence="4" key="1">
    <citation type="submission" date="2017-03" db="EMBL/GenBank/DDBJ databases">
        <title>Phytopthora megakarya and P. palmivora, two closely related causual agents of cacao black pod achieved similar genome size and gene model numbers by different mechanisms.</title>
        <authorList>
            <person name="Ali S."/>
            <person name="Shao J."/>
            <person name="Larry D.J."/>
            <person name="Kronmiller B."/>
            <person name="Shen D."/>
            <person name="Strem M.D."/>
            <person name="Melnick R.L."/>
            <person name="Guiltinan M.J."/>
            <person name="Tyler B.M."/>
            <person name="Meinhardt L.W."/>
            <person name="Bailey B.A."/>
        </authorList>
    </citation>
    <scope>NUCLEOTIDE SEQUENCE [LARGE SCALE GENOMIC DNA]</scope>
    <source>
        <strain evidence="4">zdho120</strain>
    </source>
</reference>